<dbReference type="Gene3D" id="3.90.45.10">
    <property type="entry name" value="Peptide deformylase"/>
    <property type="match status" value="1"/>
</dbReference>
<dbReference type="KEGG" id="amu:Amuc_0232"/>
<dbReference type="PaxDb" id="349741-Amuc_0232"/>
<evidence type="ECO:0000313" key="4">
    <source>
        <dbReference type="EMBL" id="ACD04075.1"/>
    </source>
</evidence>
<dbReference type="RefSeq" id="WP_012419290.1">
    <property type="nucleotide sequence ID" value="NC_010655.1"/>
</dbReference>
<dbReference type="InterPro" id="IPR036821">
    <property type="entry name" value="Peptide_deformylase_sf"/>
</dbReference>
<feature type="active site" evidence="2">
    <location>
        <position position="161"/>
    </location>
</feature>
<dbReference type="GO" id="GO:0042586">
    <property type="term" value="F:peptide deformylase activity"/>
    <property type="evidence" value="ECO:0007669"/>
    <property type="project" value="UniProtKB-UniRule"/>
</dbReference>
<dbReference type="HOGENOM" id="CLU_061901_4_2_0"/>
<dbReference type="PRINTS" id="PR01576">
    <property type="entry name" value="PDEFORMYLASE"/>
</dbReference>
<dbReference type="PANTHER" id="PTHR10458:SF22">
    <property type="entry name" value="PEPTIDE DEFORMYLASE"/>
    <property type="match status" value="1"/>
</dbReference>
<dbReference type="AlphaFoldDB" id="B2UMC6"/>
<evidence type="ECO:0000256" key="3">
    <source>
        <dbReference type="SAM" id="MobiDB-lite"/>
    </source>
</evidence>
<evidence type="ECO:0000256" key="2">
    <source>
        <dbReference type="HAMAP-Rule" id="MF_00163"/>
    </source>
</evidence>
<sequence length="226" mass="25296">MSHSFIHIILSAVILDILQYGHPLLREECGPVVHINRDILSFLDDMQETLAQGGIGLAAPQVGRPIQLVTINIPSTDATTTWLEVDGCPTTLSRIMPLNFINPILHPFGKKVPYREGCLSITKVYANVMRRSCVRAVLTMMDGRTVTVKCNGLLARCLQHEVDHLHGGLFTDLVSSGDHDKVIRRLRLTHPDAFEEDDDSYARRMKEKRRAQARKARMPQPPGKTA</sequence>
<proteinExistence type="inferred from homology"/>
<organism evidence="4 5">
    <name type="scientific">Akkermansia muciniphila (strain ATCC BAA-835 / DSM 22959 / JCM 33894 / BCRC 81048 / CCUG 64013 / CIP 107961 / Muc)</name>
    <dbReference type="NCBI Taxonomy" id="349741"/>
    <lineage>
        <taxon>Bacteria</taxon>
        <taxon>Pseudomonadati</taxon>
        <taxon>Verrucomicrobiota</taxon>
        <taxon>Verrucomicrobiia</taxon>
        <taxon>Verrucomicrobiales</taxon>
        <taxon>Akkermansiaceae</taxon>
        <taxon>Akkermansia</taxon>
    </lineage>
</organism>
<feature type="region of interest" description="Disordered" evidence="3">
    <location>
        <begin position="197"/>
        <end position="226"/>
    </location>
</feature>
<reference evidence="5" key="1">
    <citation type="journal article" date="2011" name="PLoS ONE">
        <title>The genome of Akkermansia muciniphila, a dedicated intestinal mucin degrader, and its use in exploring intestinal metagenomes.</title>
        <authorList>
            <person name="van Passel M.W."/>
            <person name="Kant R."/>
            <person name="Zoetendal E.G."/>
            <person name="Plugge C.M."/>
            <person name="Derrien M."/>
            <person name="Malfatti S.A."/>
            <person name="Chain P.S."/>
            <person name="Woyke T."/>
            <person name="Palva A."/>
            <person name="de Vos W.M."/>
            <person name="Smidt H."/>
        </authorList>
    </citation>
    <scope>NUCLEOTIDE SEQUENCE [LARGE SCALE GENOMIC DNA]</scope>
    <source>
        <strain evidence="5">ATCC BAA-835 / DSM 22959 / JCM 33894 / BCRC 81048 / CCUG 64013 / CIP 107961 / Muc</strain>
    </source>
</reference>
<feature type="binding site" evidence="2">
    <location>
        <position position="160"/>
    </location>
    <ligand>
        <name>Fe cation</name>
        <dbReference type="ChEBI" id="CHEBI:24875"/>
    </ligand>
</feature>
<dbReference type="STRING" id="349741.Amuc_0232"/>
<dbReference type="NCBIfam" id="NF001159">
    <property type="entry name" value="PRK00150.1-3"/>
    <property type="match status" value="1"/>
</dbReference>
<name>B2UMC6_AKKM8</name>
<dbReference type="CDD" id="cd00487">
    <property type="entry name" value="Pep_deformylase"/>
    <property type="match status" value="1"/>
</dbReference>
<feature type="compositionally biased region" description="Basic residues" evidence="3">
    <location>
        <begin position="203"/>
        <end position="217"/>
    </location>
</feature>
<dbReference type="GO" id="GO:0006412">
    <property type="term" value="P:translation"/>
    <property type="evidence" value="ECO:0007669"/>
    <property type="project" value="UniProtKB-UniRule"/>
</dbReference>
<dbReference type="SUPFAM" id="SSF56420">
    <property type="entry name" value="Peptide deformylase"/>
    <property type="match status" value="1"/>
</dbReference>
<comment type="function">
    <text evidence="2">Removes the formyl group from the N-terminal Met of newly synthesized proteins. Requires at least a dipeptide for an efficient rate of reaction. N-terminal L-methionine is a prerequisite for activity but the enzyme has broad specificity at other positions.</text>
</comment>
<dbReference type="Pfam" id="PF01327">
    <property type="entry name" value="Pep_deformylase"/>
    <property type="match status" value="1"/>
</dbReference>
<dbReference type="HAMAP" id="MF_00163">
    <property type="entry name" value="Pep_deformylase"/>
    <property type="match status" value="1"/>
</dbReference>
<evidence type="ECO:0000313" key="5">
    <source>
        <dbReference type="Proteomes" id="UP000001031"/>
    </source>
</evidence>
<dbReference type="InterPro" id="IPR023635">
    <property type="entry name" value="Peptide_deformylase"/>
</dbReference>
<feature type="binding site" evidence="2">
    <location>
        <position position="164"/>
    </location>
    <ligand>
        <name>Fe cation</name>
        <dbReference type="ChEBI" id="CHEBI:24875"/>
    </ligand>
</feature>
<dbReference type="Proteomes" id="UP000001031">
    <property type="component" value="Chromosome"/>
</dbReference>
<keyword evidence="2" id="KW-0408">Iron</keyword>
<keyword evidence="2" id="KW-0648">Protein biosynthesis</keyword>
<keyword evidence="2" id="KW-0378">Hydrolase</keyword>
<protein>
    <recommendedName>
        <fullName evidence="2">Peptide deformylase</fullName>
        <shortName evidence="2">PDF</shortName>
        <ecNumber evidence="2">3.5.1.88</ecNumber>
    </recommendedName>
    <alternativeName>
        <fullName evidence="2">Polypeptide deformylase</fullName>
    </alternativeName>
</protein>
<dbReference type="EMBL" id="CP001071">
    <property type="protein sequence ID" value="ACD04075.1"/>
    <property type="molecule type" value="Genomic_DNA"/>
</dbReference>
<evidence type="ECO:0000256" key="1">
    <source>
        <dbReference type="ARBA" id="ARBA00010759"/>
    </source>
</evidence>
<accession>B2UMC6</accession>
<feature type="binding site" evidence="2">
    <location>
        <position position="118"/>
    </location>
    <ligand>
        <name>Fe cation</name>
        <dbReference type="ChEBI" id="CHEBI:24875"/>
    </ligand>
</feature>
<dbReference type="GO" id="GO:0046872">
    <property type="term" value="F:metal ion binding"/>
    <property type="evidence" value="ECO:0007669"/>
    <property type="project" value="UniProtKB-KW"/>
</dbReference>
<keyword evidence="2" id="KW-0479">Metal-binding</keyword>
<comment type="similarity">
    <text evidence="1 2">Belongs to the polypeptide deformylase family.</text>
</comment>
<dbReference type="NCBIfam" id="TIGR00079">
    <property type="entry name" value="pept_deformyl"/>
    <property type="match status" value="1"/>
</dbReference>
<keyword evidence="5" id="KW-1185">Reference proteome</keyword>
<gene>
    <name evidence="2" type="primary">def</name>
    <name evidence="4" type="ordered locus">Amuc_0232</name>
</gene>
<dbReference type="eggNOG" id="COG0242">
    <property type="taxonomic scope" value="Bacteria"/>
</dbReference>
<dbReference type="EC" id="3.5.1.88" evidence="2"/>
<comment type="catalytic activity">
    <reaction evidence="2">
        <text>N-terminal N-formyl-L-methionyl-[peptide] + H2O = N-terminal L-methionyl-[peptide] + formate</text>
        <dbReference type="Rhea" id="RHEA:24420"/>
        <dbReference type="Rhea" id="RHEA-COMP:10639"/>
        <dbReference type="Rhea" id="RHEA-COMP:10640"/>
        <dbReference type="ChEBI" id="CHEBI:15377"/>
        <dbReference type="ChEBI" id="CHEBI:15740"/>
        <dbReference type="ChEBI" id="CHEBI:49298"/>
        <dbReference type="ChEBI" id="CHEBI:64731"/>
        <dbReference type="EC" id="3.5.1.88"/>
    </reaction>
</comment>
<comment type="cofactor">
    <cofactor evidence="2">
        <name>Fe(2+)</name>
        <dbReference type="ChEBI" id="CHEBI:29033"/>
    </cofactor>
    <text evidence="2">Binds 1 Fe(2+) ion.</text>
</comment>
<dbReference type="PANTHER" id="PTHR10458">
    <property type="entry name" value="PEPTIDE DEFORMYLASE"/>
    <property type="match status" value="1"/>
</dbReference>